<evidence type="ECO:0000313" key="3">
    <source>
        <dbReference type="EMBL" id="CAB5229232.1"/>
    </source>
</evidence>
<organism evidence="1">
    <name type="scientific">uncultured Caudovirales phage</name>
    <dbReference type="NCBI Taxonomy" id="2100421"/>
    <lineage>
        <taxon>Viruses</taxon>
        <taxon>Duplodnaviria</taxon>
        <taxon>Heunggongvirae</taxon>
        <taxon>Uroviricota</taxon>
        <taxon>Caudoviricetes</taxon>
        <taxon>Peduoviridae</taxon>
        <taxon>Maltschvirus</taxon>
        <taxon>Maltschvirus maltsch</taxon>
    </lineage>
</organism>
<evidence type="ECO:0000313" key="1">
    <source>
        <dbReference type="EMBL" id="CAB4183495.1"/>
    </source>
</evidence>
<name>A0A6J5QRX0_9CAUD</name>
<gene>
    <name evidence="1" type="ORF">UFOVP1103_32</name>
    <name evidence="2" type="ORF">UFOVP1464_5</name>
    <name evidence="3" type="ORF">UFOVP1553_4</name>
</gene>
<protein>
    <submittedName>
        <fullName evidence="1">Uncharacterized protein</fullName>
    </submittedName>
</protein>
<dbReference type="EMBL" id="LR797046">
    <property type="protein sequence ID" value="CAB4183495.1"/>
    <property type="molecule type" value="Genomic_DNA"/>
</dbReference>
<evidence type="ECO:0000313" key="2">
    <source>
        <dbReference type="EMBL" id="CAB4213930.1"/>
    </source>
</evidence>
<dbReference type="InterPro" id="IPR055597">
    <property type="entry name" value="DUF7173"/>
</dbReference>
<proteinExistence type="predicted"/>
<dbReference type="Pfam" id="PF23791">
    <property type="entry name" value="DUF7173"/>
    <property type="match status" value="1"/>
</dbReference>
<accession>A0A6J5QRX0</accession>
<reference evidence="1" key="1">
    <citation type="submission" date="2020-05" db="EMBL/GenBank/DDBJ databases">
        <authorList>
            <person name="Chiriac C."/>
            <person name="Salcher M."/>
            <person name="Ghai R."/>
            <person name="Kavagutti S V."/>
        </authorList>
    </citation>
    <scope>NUCLEOTIDE SEQUENCE</scope>
</reference>
<sequence>MTEIISVEANLAWQWEMAKQEEQEAIAKRRAVEDELVTFYGVLPTGEGTSNFVADKYKIKIVSRLNRKVDTDKVQQIAAELGISDKLSTIFRWKAEINTTEWRAEPESIRAALSGAVTTTPGRPTFSIEAVK</sequence>
<dbReference type="EMBL" id="LR797402">
    <property type="protein sequence ID" value="CAB4213930.1"/>
    <property type="molecule type" value="Genomic_DNA"/>
</dbReference>
<dbReference type="EMBL" id="LR798402">
    <property type="protein sequence ID" value="CAB5229232.1"/>
    <property type="molecule type" value="Genomic_DNA"/>
</dbReference>